<protein>
    <submittedName>
        <fullName evidence="1">Uncharacterized protein</fullName>
    </submittedName>
</protein>
<dbReference type="STRING" id="279058.LT85_4696"/>
<gene>
    <name evidence="1" type="ORF">LT85_4696</name>
</gene>
<dbReference type="HOGENOM" id="CLU_3060425_0_0_4"/>
<proteinExistence type="predicted"/>
<keyword evidence="2" id="KW-1185">Reference proteome</keyword>
<dbReference type="AlphaFoldDB" id="A0A0A1FJM6"/>
<organism evidence="1 2">
    <name type="scientific">Collimonas arenae</name>
    <dbReference type="NCBI Taxonomy" id="279058"/>
    <lineage>
        <taxon>Bacteria</taxon>
        <taxon>Pseudomonadati</taxon>
        <taxon>Pseudomonadota</taxon>
        <taxon>Betaproteobacteria</taxon>
        <taxon>Burkholderiales</taxon>
        <taxon>Oxalobacteraceae</taxon>
        <taxon>Collimonas</taxon>
    </lineage>
</organism>
<accession>A0A0A1FJM6</accession>
<evidence type="ECO:0000313" key="2">
    <source>
        <dbReference type="Proteomes" id="UP000030302"/>
    </source>
</evidence>
<sequence>MSGALVQGIGTIFNFLLRLLRDTVITLRIAAITQQKRNTGATKNAAANYVYLT</sequence>
<evidence type="ECO:0000313" key="1">
    <source>
        <dbReference type="EMBL" id="AIY43854.1"/>
    </source>
</evidence>
<dbReference type="EMBL" id="CP009962">
    <property type="protein sequence ID" value="AIY43854.1"/>
    <property type="molecule type" value="Genomic_DNA"/>
</dbReference>
<name>A0A0A1FJM6_9BURK</name>
<dbReference type="Proteomes" id="UP000030302">
    <property type="component" value="Chromosome"/>
</dbReference>
<reference evidence="2" key="1">
    <citation type="journal article" date="2014" name="Soil Biol. Biochem.">
        <title>Structure and function of bacterial communities in ageing soils: Insights from the Mendocino ecological staircase.</title>
        <authorList>
            <person name="Uroz S."/>
            <person name="Tech J.J."/>
            <person name="Sawaya N.A."/>
            <person name="Frey-Klett P."/>
            <person name="Leveau J.H.J."/>
        </authorList>
    </citation>
    <scope>NUCLEOTIDE SEQUENCE [LARGE SCALE GENOMIC DNA]</scope>
    <source>
        <strain evidence="2">Cal35</strain>
    </source>
</reference>
<dbReference type="KEGG" id="care:LT85_4696"/>